<gene>
    <name evidence="2" type="ORF">HERI1096_LOCUS14842</name>
</gene>
<dbReference type="CDD" id="cd00051">
    <property type="entry name" value="EFh"/>
    <property type="match status" value="1"/>
</dbReference>
<evidence type="ECO:0000259" key="1">
    <source>
        <dbReference type="PROSITE" id="PS50222"/>
    </source>
</evidence>
<name>A0A7S3ASY9_9EUKA</name>
<feature type="domain" description="EF-hand" evidence="1">
    <location>
        <begin position="15"/>
        <end position="50"/>
    </location>
</feature>
<dbReference type="PROSITE" id="PS00018">
    <property type="entry name" value="EF_HAND_1"/>
    <property type="match status" value="1"/>
</dbReference>
<dbReference type="SMART" id="SM00054">
    <property type="entry name" value="EFh"/>
    <property type="match status" value="1"/>
</dbReference>
<organism evidence="2">
    <name type="scientific">Haptolina ericina</name>
    <dbReference type="NCBI Taxonomy" id="156174"/>
    <lineage>
        <taxon>Eukaryota</taxon>
        <taxon>Haptista</taxon>
        <taxon>Haptophyta</taxon>
        <taxon>Prymnesiophyceae</taxon>
        <taxon>Prymnesiales</taxon>
        <taxon>Prymnesiaceae</taxon>
        <taxon>Haptolina</taxon>
    </lineage>
</organism>
<protein>
    <recommendedName>
        <fullName evidence="1">EF-hand domain-containing protein</fullName>
    </recommendedName>
</protein>
<dbReference type="PROSITE" id="PS50222">
    <property type="entry name" value="EF_HAND_2"/>
    <property type="match status" value="1"/>
</dbReference>
<evidence type="ECO:0000313" key="2">
    <source>
        <dbReference type="EMBL" id="CAE0114168.1"/>
    </source>
</evidence>
<dbReference type="AlphaFoldDB" id="A0A7S3ASY9"/>
<accession>A0A7S3ASY9</accession>
<dbReference type="Gene3D" id="1.10.238.10">
    <property type="entry name" value="EF-hand"/>
    <property type="match status" value="1"/>
</dbReference>
<dbReference type="InterPro" id="IPR029016">
    <property type="entry name" value="GAF-like_dom_sf"/>
</dbReference>
<dbReference type="InterPro" id="IPR003018">
    <property type="entry name" value="GAF"/>
</dbReference>
<dbReference type="Gene3D" id="3.30.450.40">
    <property type="match status" value="1"/>
</dbReference>
<dbReference type="InterPro" id="IPR018247">
    <property type="entry name" value="EF_Hand_1_Ca_BS"/>
</dbReference>
<dbReference type="SUPFAM" id="SSF55781">
    <property type="entry name" value="GAF domain-like"/>
    <property type="match status" value="1"/>
</dbReference>
<dbReference type="EMBL" id="HBHX01026571">
    <property type="protein sequence ID" value="CAE0114168.1"/>
    <property type="molecule type" value="Transcribed_RNA"/>
</dbReference>
<dbReference type="Pfam" id="PF13499">
    <property type="entry name" value="EF-hand_7"/>
    <property type="match status" value="1"/>
</dbReference>
<proteinExistence type="predicted"/>
<sequence>MDGHLTSMGWKGKPPTEDELRHAFAAYDRDHSGTVSALEVYQALRRLSWTAELSDVEEMFKNILGVPGDSLLNYEQFCKLMTSAILADEVRLRIRPGGSRQRVLTSGQVLNVRNVATDPRIGDESRTRYTLRGYDVMSLLLAPVVDREGNVIGLIELVNKEVTTPTSGDRLVRRNSEYGFSADDEKLLKMLCAHCAVFLRHLDG</sequence>
<dbReference type="GO" id="GO:0005509">
    <property type="term" value="F:calcium ion binding"/>
    <property type="evidence" value="ECO:0007669"/>
    <property type="project" value="InterPro"/>
</dbReference>
<dbReference type="Pfam" id="PF01590">
    <property type="entry name" value="GAF"/>
    <property type="match status" value="1"/>
</dbReference>
<dbReference type="InterPro" id="IPR002048">
    <property type="entry name" value="EF_hand_dom"/>
</dbReference>
<reference evidence="2" key="1">
    <citation type="submission" date="2021-01" db="EMBL/GenBank/DDBJ databases">
        <authorList>
            <person name="Corre E."/>
            <person name="Pelletier E."/>
            <person name="Niang G."/>
            <person name="Scheremetjew M."/>
            <person name="Finn R."/>
            <person name="Kale V."/>
            <person name="Holt S."/>
            <person name="Cochrane G."/>
            <person name="Meng A."/>
            <person name="Brown T."/>
            <person name="Cohen L."/>
        </authorList>
    </citation>
    <scope>NUCLEOTIDE SEQUENCE</scope>
    <source>
        <strain evidence="2">CCMP281</strain>
    </source>
</reference>